<dbReference type="Proteomes" id="UP000682928">
    <property type="component" value="Chromosome"/>
</dbReference>
<sequence>MHRIDTPTAQDDKFGPGKNGFTGGNPQTGLLPTALDADFFDMLQEELAGVVEAAGINLDKTKHDQLRKALPLFLGLKEAAKRDVGNAANQIPDMASFSSSLAINGYQKLPGGLIVQWGLATPAIGGRFISFPIAFPQGAFVVTLGSAGSSGALLAANNYQKNGFTFNSDKDTGVPQAYIALGL</sequence>
<reference evidence="3" key="1">
    <citation type="submission" date="2021-04" db="EMBL/GenBank/DDBJ databases">
        <title>Difference and commonality of drug resistance evolution in various bacteria. and drug sensitivity profiles.</title>
        <authorList>
            <person name="Maeda T."/>
            <person name="Shibai A."/>
            <person name="Kawada K."/>
            <person name="Kotani H."/>
            <person name="Tarusawa Y."/>
            <person name="Tanabe K."/>
            <person name="Furusawa C."/>
        </authorList>
    </citation>
    <scope>NUCLEOTIDE SEQUENCE</scope>
    <source>
        <strain evidence="3">JCM 8580</strain>
    </source>
</reference>
<dbReference type="Gene3D" id="2.60.40.3940">
    <property type="match status" value="1"/>
</dbReference>
<evidence type="ECO:0000313" key="3">
    <source>
        <dbReference type="EMBL" id="BCU55309.1"/>
    </source>
</evidence>
<dbReference type="RefSeq" id="WP_088218795.1">
    <property type="nucleotide sequence ID" value="NZ_AP024590.1"/>
</dbReference>
<gene>
    <name evidence="3" type="ORF">ENKO_19030</name>
</gene>
<evidence type="ECO:0000256" key="1">
    <source>
        <dbReference type="SAM" id="MobiDB-lite"/>
    </source>
</evidence>
<dbReference type="Pfam" id="PF21882">
    <property type="entry name" value="Gp53-like_C"/>
    <property type="match status" value="1"/>
</dbReference>
<evidence type="ECO:0000313" key="4">
    <source>
        <dbReference type="Proteomes" id="UP000682928"/>
    </source>
</evidence>
<protein>
    <recommendedName>
        <fullName evidence="2">Putative tail fiber protein gp53-like C-terminal domain-containing protein</fullName>
    </recommendedName>
</protein>
<dbReference type="InterPro" id="IPR054075">
    <property type="entry name" value="Gp53-like_C"/>
</dbReference>
<accession>A0AA86IPN5</accession>
<feature type="domain" description="Putative tail fiber protein gp53-like C-terminal" evidence="2">
    <location>
        <begin position="108"/>
        <end position="182"/>
    </location>
</feature>
<dbReference type="AlphaFoldDB" id="A0AA86IPN5"/>
<evidence type="ECO:0000259" key="2">
    <source>
        <dbReference type="Pfam" id="PF21882"/>
    </source>
</evidence>
<organism evidence="3 4">
    <name type="scientific">Enterobacter kobei</name>
    <dbReference type="NCBI Taxonomy" id="208224"/>
    <lineage>
        <taxon>Bacteria</taxon>
        <taxon>Pseudomonadati</taxon>
        <taxon>Pseudomonadota</taxon>
        <taxon>Gammaproteobacteria</taxon>
        <taxon>Enterobacterales</taxon>
        <taxon>Enterobacteriaceae</taxon>
        <taxon>Enterobacter</taxon>
        <taxon>Enterobacter cloacae complex</taxon>
    </lineage>
</organism>
<feature type="region of interest" description="Disordered" evidence="1">
    <location>
        <begin position="1"/>
        <end position="27"/>
    </location>
</feature>
<name>A0AA86IPN5_9ENTR</name>
<proteinExistence type="predicted"/>
<dbReference type="EMBL" id="AP024590">
    <property type="protein sequence ID" value="BCU55309.1"/>
    <property type="molecule type" value="Genomic_DNA"/>
</dbReference>